<gene>
    <name evidence="2" type="ORF">F5X68DRAFT_217669</name>
</gene>
<feature type="compositionally biased region" description="Polar residues" evidence="1">
    <location>
        <begin position="76"/>
        <end position="86"/>
    </location>
</feature>
<name>A0A9P8V1W3_9PEZI</name>
<protein>
    <submittedName>
        <fullName evidence="2">Uncharacterized protein</fullName>
    </submittedName>
</protein>
<feature type="compositionally biased region" description="Low complexity" evidence="1">
    <location>
        <begin position="239"/>
        <end position="249"/>
    </location>
</feature>
<evidence type="ECO:0000256" key="1">
    <source>
        <dbReference type="SAM" id="MobiDB-lite"/>
    </source>
</evidence>
<feature type="region of interest" description="Disordered" evidence="1">
    <location>
        <begin position="148"/>
        <end position="200"/>
    </location>
</feature>
<sequence length="300" mass="33202">METPQPPLPAPTWSLRVAPKDPNGDPMSVKLAEMITHMLEHHVRSGGGTEEEQAVRARLLMADLVEKHSKKPETAAMQQPTTQSRAYQPPPFPAQPSRTPGIPVAHTTETEMMRRKRAVIQALVVTMAPDILGIPRHAFNSALVTAPPIPVAHVPKPNPVEEEEEEEEEYTEEEDEEEYDEDEDYDEDDYEEEDQLPETPGVFERLRNELRHSEQYAAGKFNVQRWVDLTREAMQQTGVVPASASVPVAQKRTRPVEAVAERMAPKAKRPALTPAAGPPPRQTRSATAAAAAAQGTAKAR</sequence>
<evidence type="ECO:0000313" key="2">
    <source>
        <dbReference type="EMBL" id="KAH6664812.1"/>
    </source>
</evidence>
<evidence type="ECO:0000313" key="3">
    <source>
        <dbReference type="Proteomes" id="UP000770015"/>
    </source>
</evidence>
<reference evidence="2" key="1">
    <citation type="journal article" date="2021" name="Nat. Commun.">
        <title>Genetic determinants of endophytism in the Arabidopsis root mycobiome.</title>
        <authorList>
            <person name="Mesny F."/>
            <person name="Miyauchi S."/>
            <person name="Thiergart T."/>
            <person name="Pickel B."/>
            <person name="Atanasova L."/>
            <person name="Karlsson M."/>
            <person name="Huettel B."/>
            <person name="Barry K.W."/>
            <person name="Haridas S."/>
            <person name="Chen C."/>
            <person name="Bauer D."/>
            <person name="Andreopoulos W."/>
            <person name="Pangilinan J."/>
            <person name="LaButti K."/>
            <person name="Riley R."/>
            <person name="Lipzen A."/>
            <person name="Clum A."/>
            <person name="Drula E."/>
            <person name="Henrissat B."/>
            <person name="Kohler A."/>
            <person name="Grigoriev I.V."/>
            <person name="Martin F.M."/>
            <person name="Hacquard S."/>
        </authorList>
    </citation>
    <scope>NUCLEOTIDE SEQUENCE</scope>
    <source>
        <strain evidence="2">MPI-SDFR-AT-0117</strain>
    </source>
</reference>
<dbReference type="EMBL" id="JAGSXJ010000039">
    <property type="protein sequence ID" value="KAH6664812.1"/>
    <property type="molecule type" value="Genomic_DNA"/>
</dbReference>
<accession>A0A9P8V1W3</accession>
<feature type="region of interest" description="Disordered" evidence="1">
    <location>
        <begin position="70"/>
        <end position="102"/>
    </location>
</feature>
<proteinExistence type="predicted"/>
<feature type="region of interest" description="Disordered" evidence="1">
    <location>
        <begin position="238"/>
        <end position="300"/>
    </location>
</feature>
<feature type="compositionally biased region" description="Acidic residues" evidence="1">
    <location>
        <begin position="160"/>
        <end position="196"/>
    </location>
</feature>
<comment type="caution">
    <text evidence="2">The sequence shown here is derived from an EMBL/GenBank/DDBJ whole genome shotgun (WGS) entry which is preliminary data.</text>
</comment>
<feature type="region of interest" description="Disordered" evidence="1">
    <location>
        <begin position="1"/>
        <end position="27"/>
    </location>
</feature>
<feature type="compositionally biased region" description="Pro residues" evidence="1">
    <location>
        <begin position="1"/>
        <end position="10"/>
    </location>
</feature>
<dbReference type="Proteomes" id="UP000770015">
    <property type="component" value="Unassembled WGS sequence"/>
</dbReference>
<dbReference type="AlphaFoldDB" id="A0A9P8V1W3"/>
<keyword evidence="3" id="KW-1185">Reference proteome</keyword>
<organism evidence="2 3">
    <name type="scientific">Plectosphaerella plurivora</name>
    <dbReference type="NCBI Taxonomy" id="936078"/>
    <lineage>
        <taxon>Eukaryota</taxon>
        <taxon>Fungi</taxon>
        <taxon>Dikarya</taxon>
        <taxon>Ascomycota</taxon>
        <taxon>Pezizomycotina</taxon>
        <taxon>Sordariomycetes</taxon>
        <taxon>Hypocreomycetidae</taxon>
        <taxon>Glomerellales</taxon>
        <taxon>Plectosphaerellaceae</taxon>
        <taxon>Plectosphaerella</taxon>
    </lineage>
</organism>
<feature type="compositionally biased region" description="Low complexity" evidence="1">
    <location>
        <begin position="286"/>
        <end position="300"/>
    </location>
</feature>